<reference evidence="1 2" key="1">
    <citation type="journal article" date="2021" name="Hortic Res">
        <title>High-quality reference genome and annotation aids understanding of berry development for evergreen blueberry (Vaccinium darrowii).</title>
        <authorList>
            <person name="Yu J."/>
            <person name="Hulse-Kemp A.M."/>
            <person name="Babiker E."/>
            <person name="Staton M."/>
        </authorList>
    </citation>
    <scope>NUCLEOTIDE SEQUENCE [LARGE SCALE GENOMIC DNA]</scope>
    <source>
        <strain evidence="2">cv. NJ 8807/NJ 8810</strain>
        <tissue evidence="1">Young leaf</tissue>
    </source>
</reference>
<accession>A0ACB7ZC84</accession>
<keyword evidence="2" id="KW-1185">Reference proteome</keyword>
<gene>
    <name evidence="1" type="ORF">Vadar_017005</name>
</gene>
<evidence type="ECO:0000313" key="1">
    <source>
        <dbReference type="EMBL" id="KAH7863398.1"/>
    </source>
</evidence>
<dbReference type="Proteomes" id="UP000828048">
    <property type="component" value="Chromosome 12"/>
</dbReference>
<dbReference type="EMBL" id="CM037162">
    <property type="protein sequence ID" value="KAH7863398.1"/>
    <property type="molecule type" value="Genomic_DNA"/>
</dbReference>
<protein>
    <submittedName>
        <fullName evidence="1">Uncharacterized protein</fullName>
    </submittedName>
</protein>
<organism evidence="1 2">
    <name type="scientific">Vaccinium darrowii</name>
    <dbReference type="NCBI Taxonomy" id="229202"/>
    <lineage>
        <taxon>Eukaryota</taxon>
        <taxon>Viridiplantae</taxon>
        <taxon>Streptophyta</taxon>
        <taxon>Embryophyta</taxon>
        <taxon>Tracheophyta</taxon>
        <taxon>Spermatophyta</taxon>
        <taxon>Magnoliopsida</taxon>
        <taxon>eudicotyledons</taxon>
        <taxon>Gunneridae</taxon>
        <taxon>Pentapetalae</taxon>
        <taxon>asterids</taxon>
        <taxon>Ericales</taxon>
        <taxon>Ericaceae</taxon>
        <taxon>Vaccinioideae</taxon>
        <taxon>Vaccinieae</taxon>
        <taxon>Vaccinium</taxon>
    </lineage>
</organism>
<evidence type="ECO:0000313" key="2">
    <source>
        <dbReference type="Proteomes" id="UP000828048"/>
    </source>
</evidence>
<sequence>MSSEEASYVLSFVALTAWYIWKSRNAFIFRNTPVDPLDTLARSNYARFEFINASVITSVHMDNLPVADGSPSWKAPDFLSFKANCDMAVKPNNSVGIVAVVLRDWKGNVVDGRAKSSRFLSSLQGELDAIRVACLMISTLGLLGVVVESDNNEAIHLSVSELVPPWEVLSLVLDIREIASASCILFNWVRRAANVSAHTVASLALRGSLPVNWVSSPPSALSDVFLSDSVL</sequence>
<name>A0ACB7ZC84_9ERIC</name>
<comment type="caution">
    <text evidence="1">The sequence shown here is derived from an EMBL/GenBank/DDBJ whole genome shotgun (WGS) entry which is preliminary data.</text>
</comment>
<proteinExistence type="predicted"/>